<dbReference type="PANTHER" id="PTHR37316:SF3">
    <property type="entry name" value="TEICHOIC ACID GLYCEROL-PHOSPHATE TRANSFERASE"/>
    <property type="match status" value="1"/>
</dbReference>
<accession>A0A917EY25</accession>
<evidence type="ECO:0000313" key="2">
    <source>
        <dbReference type="Proteomes" id="UP000660110"/>
    </source>
</evidence>
<dbReference type="AlphaFoldDB" id="A0A917EY25"/>
<dbReference type="InterPro" id="IPR051612">
    <property type="entry name" value="Teichoic_Acid_Biosynth"/>
</dbReference>
<dbReference type="GO" id="GO:0047355">
    <property type="term" value="F:CDP-glycerol glycerophosphotransferase activity"/>
    <property type="evidence" value="ECO:0007669"/>
    <property type="project" value="InterPro"/>
</dbReference>
<evidence type="ECO:0000313" key="1">
    <source>
        <dbReference type="EMBL" id="GGF31073.1"/>
    </source>
</evidence>
<comment type="caution">
    <text evidence="1">The sequence shown here is derived from an EMBL/GenBank/DDBJ whole genome shotgun (WGS) entry which is preliminary data.</text>
</comment>
<dbReference type="GO" id="GO:0016020">
    <property type="term" value="C:membrane"/>
    <property type="evidence" value="ECO:0007669"/>
    <property type="project" value="InterPro"/>
</dbReference>
<name>A0A917EY25_HALAA</name>
<dbReference type="SUPFAM" id="SSF53756">
    <property type="entry name" value="UDP-Glycosyltransferase/glycogen phosphorylase"/>
    <property type="match status" value="1"/>
</dbReference>
<dbReference type="EMBL" id="BMEL01000004">
    <property type="protein sequence ID" value="GGF31073.1"/>
    <property type="molecule type" value="Genomic_DNA"/>
</dbReference>
<proteinExistence type="predicted"/>
<dbReference type="InterPro" id="IPR007554">
    <property type="entry name" value="Glycerophosphate_synth"/>
</dbReference>
<dbReference type="RefSeq" id="WP_188378588.1">
    <property type="nucleotide sequence ID" value="NZ_BMEL01000004.1"/>
</dbReference>
<dbReference type="Gene3D" id="3.40.50.12580">
    <property type="match status" value="1"/>
</dbReference>
<keyword evidence="2" id="KW-1185">Reference proteome</keyword>
<gene>
    <name evidence="1" type="ORF">GCM10010954_32800</name>
</gene>
<protein>
    <recommendedName>
        <fullName evidence="3">CDP-Glycerol:Poly(Glycerophosphate) glycerophosphotransferase</fullName>
    </recommendedName>
</protein>
<dbReference type="Pfam" id="PF04464">
    <property type="entry name" value="Glyphos_transf"/>
    <property type="match status" value="1"/>
</dbReference>
<dbReference type="PANTHER" id="PTHR37316">
    <property type="entry name" value="TEICHOIC ACID GLYCEROL-PHOSPHATE PRIMASE"/>
    <property type="match status" value="1"/>
</dbReference>
<reference evidence="1" key="2">
    <citation type="submission" date="2020-09" db="EMBL/GenBank/DDBJ databases">
        <authorList>
            <person name="Sun Q."/>
            <person name="Zhou Y."/>
        </authorList>
    </citation>
    <scope>NUCLEOTIDE SEQUENCE</scope>
    <source>
        <strain evidence="1">CGMCC 1.12153</strain>
    </source>
</reference>
<dbReference type="InterPro" id="IPR043148">
    <property type="entry name" value="TagF_C"/>
</dbReference>
<evidence type="ECO:0008006" key="3">
    <source>
        <dbReference type="Google" id="ProtNLM"/>
    </source>
</evidence>
<organism evidence="1 2">
    <name type="scientific">Halobacillus andaensis</name>
    <dbReference type="NCBI Taxonomy" id="1176239"/>
    <lineage>
        <taxon>Bacteria</taxon>
        <taxon>Bacillati</taxon>
        <taxon>Bacillota</taxon>
        <taxon>Bacilli</taxon>
        <taxon>Bacillales</taxon>
        <taxon>Bacillaceae</taxon>
        <taxon>Halobacillus</taxon>
    </lineage>
</organism>
<sequence length="948" mass="111768">MKRIKTFIHKIKENVSSEESEINSKDIKVENVQFEGDFWFLTLSEKVSIKKAHPKIVIKKMKNSEEIGEVVVTGESRAEINVKDHSLLDHEKCAFYLRIGDEETRLKPSTSLSSNLKDSSYAHELEDYLVIPYITVKGNFSVKIIERFTLNQTKDLPHGLSDIQYDTNQPIIKGWLFADDETKLNCEIIMKKRGSNLIYHLPTTVLKNEWQAIVDLPSFQPSKGTWDYYLRVNEKKNYRIQLENNIITNQIEAQTYQTKRESRWNTFYMTKNGALSSKIKSATVQMLNVQAKVIDKYTVNCSGTLDGDFLNQDHEIDQAKVFIEQRNTGKSHLLSIDISKEEDRTLPFNFVLDYREIISNLDDGKFRWDVYLQIPYHEEEAVYRFKLDAEALAYQSRIEIENETINQVYMYSTVNQQLSIVMKDLSIERNVESFSFSNHQLNLSGHAYLDTVEWVAEKEVVRNLILRERESEQEYVLPLEGKYNNLEKFGYRYHFSGFEVQINLDAFLPLSKEMKKVFDLYVQFNYKGITKERRLGCEEFTYYKDDVLDRSIISRERDYDINYLTYTPSGNLKVETNCIPSEAMKYLSYENNETNEEGKEDIWLIGERSNTAQDTGYHFFKFCRENYPDKQVYYAIDSNSKDLSRIKSLGNVVDIGSIEHYKIASSATAFIGSHDLEYFLPAKGIEFNSYKQGKRIFLQHGVLGRKNVEYHKDYYKYPFHLFCVSSLPEKNLVEKKLGYNKDEVEITGLTRFDSLLNNKQSKKSILFIPTWRDWLLNENDFLASDYYKRYKGMLQNERLHDVLKEYRVELNFFPHYRMQPFVDHFEIKNDNINVIKLGERTVQDLLLENSLMITDYSSVSFDFNYMSKPVVFYHFDRDSFFRKGILRPVEETFLGDICYSEDELVQRITEYIKGDFTEKEEFANKKHLIFSEIDKNNCQRVYNRIQEI</sequence>
<dbReference type="Proteomes" id="UP000660110">
    <property type="component" value="Unassembled WGS sequence"/>
</dbReference>
<reference evidence="1" key="1">
    <citation type="journal article" date="2014" name="Int. J. Syst. Evol. Microbiol.">
        <title>Complete genome sequence of Corynebacterium casei LMG S-19264T (=DSM 44701T), isolated from a smear-ripened cheese.</title>
        <authorList>
            <consortium name="US DOE Joint Genome Institute (JGI-PGF)"/>
            <person name="Walter F."/>
            <person name="Albersmeier A."/>
            <person name="Kalinowski J."/>
            <person name="Ruckert C."/>
        </authorList>
    </citation>
    <scope>NUCLEOTIDE SEQUENCE</scope>
    <source>
        <strain evidence="1">CGMCC 1.12153</strain>
    </source>
</reference>